<feature type="compositionally biased region" description="Acidic residues" evidence="1">
    <location>
        <begin position="64"/>
        <end position="77"/>
    </location>
</feature>
<evidence type="ECO:0000313" key="2">
    <source>
        <dbReference type="EMBL" id="KAK3943334.1"/>
    </source>
</evidence>
<accession>A0AAN6NE06</accession>
<feature type="region of interest" description="Disordered" evidence="1">
    <location>
        <begin position="43"/>
        <end position="96"/>
    </location>
</feature>
<name>A0AAN6NE06_9PEZI</name>
<comment type="caution">
    <text evidence="2">The sequence shown here is derived from an EMBL/GenBank/DDBJ whole genome shotgun (WGS) entry which is preliminary data.</text>
</comment>
<keyword evidence="3" id="KW-1185">Reference proteome</keyword>
<dbReference type="AlphaFoldDB" id="A0AAN6NE06"/>
<proteinExistence type="predicted"/>
<evidence type="ECO:0000256" key="1">
    <source>
        <dbReference type="SAM" id="MobiDB-lite"/>
    </source>
</evidence>
<reference evidence="3" key="1">
    <citation type="journal article" date="2023" name="Mol. Phylogenet. Evol.">
        <title>Genome-scale phylogeny and comparative genomics of the fungal order Sordariales.</title>
        <authorList>
            <person name="Hensen N."/>
            <person name="Bonometti L."/>
            <person name="Westerberg I."/>
            <person name="Brannstrom I.O."/>
            <person name="Guillou S."/>
            <person name="Cros-Aarteil S."/>
            <person name="Calhoun S."/>
            <person name="Haridas S."/>
            <person name="Kuo A."/>
            <person name="Mondo S."/>
            <person name="Pangilinan J."/>
            <person name="Riley R."/>
            <person name="LaButti K."/>
            <person name="Andreopoulos B."/>
            <person name="Lipzen A."/>
            <person name="Chen C."/>
            <person name="Yan M."/>
            <person name="Daum C."/>
            <person name="Ng V."/>
            <person name="Clum A."/>
            <person name="Steindorff A."/>
            <person name="Ohm R.A."/>
            <person name="Martin F."/>
            <person name="Silar P."/>
            <person name="Natvig D.O."/>
            <person name="Lalanne C."/>
            <person name="Gautier V."/>
            <person name="Ament-Velasquez S.L."/>
            <person name="Kruys A."/>
            <person name="Hutchinson M.I."/>
            <person name="Powell A.J."/>
            <person name="Barry K."/>
            <person name="Miller A.N."/>
            <person name="Grigoriev I.V."/>
            <person name="Debuchy R."/>
            <person name="Gladieux P."/>
            <person name="Hiltunen Thoren M."/>
            <person name="Johannesson H."/>
        </authorList>
    </citation>
    <scope>NUCLEOTIDE SEQUENCE [LARGE SCALE GENOMIC DNA]</scope>
    <source>
        <strain evidence="3">CBS 340.73</strain>
    </source>
</reference>
<sequence>MSHPLFLSPALPSELLTFIIYHCSYPTTLIICPSRADFLTALSQDVHPNPPQPPDHQHQSSADAEAEDEQMQTDEPEPAPAPTSHLQPPDKTGARKHHLLSSPLYQVAVARHIRMVFIPTVTHLRAFLSVFSPEDSNVPLPPPLKPGAKRKQPLLLIYGLLDLHRDTSEWSAQGLSNTASLFVEAAKQSGFRPIITERKDHGTPGLEALLAEKMPILSGGSARKIAQPALEERAVDVRRVLGRWFRFEQGIRSLTNQAT</sequence>
<gene>
    <name evidence="2" type="ORF">QBC46DRAFT_377589</name>
</gene>
<dbReference type="Proteomes" id="UP001303473">
    <property type="component" value="Unassembled WGS sequence"/>
</dbReference>
<evidence type="ECO:0000313" key="3">
    <source>
        <dbReference type="Proteomes" id="UP001303473"/>
    </source>
</evidence>
<organism evidence="2 3">
    <name type="scientific">Diplogelasinospora grovesii</name>
    <dbReference type="NCBI Taxonomy" id="303347"/>
    <lineage>
        <taxon>Eukaryota</taxon>
        <taxon>Fungi</taxon>
        <taxon>Dikarya</taxon>
        <taxon>Ascomycota</taxon>
        <taxon>Pezizomycotina</taxon>
        <taxon>Sordariomycetes</taxon>
        <taxon>Sordariomycetidae</taxon>
        <taxon>Sordariales</taxon>
        <taxon>Diplogelasinosporaceae</taxon>
        <taxon>Diplogelasinospora</taxon>
    </lineage>
</organism>
<dbReference type="EMBL" id="MU853766">
    <property type="protein sequence ID" value="KAK3943334.1"/>
    <property type="molecule type" value="Genomic_DNA"/>
</dbReference>
<protein>
    <submittedName>
        <fullName evidence="2">Uncharacterized protein</fullName>
    </submittedName>
</protein>